<accession>A0A6N7XD15</accession>
<name>A0A6N7XD15_9FIRM</name>
<keyword evidence="1" id="KW-1133">Transmembrane helix</keyword>
<keyword evidence="1" id="KW-0472">Membrane</keyword>
<dbReference type="Proteomes" id="UP000440713">
    <property type="component" value="Unassembled WGS sequence"/>
</dbReference>
<evidence type="ECO:0000256" key="1">
    <source>
        <dbReference type="SAM" id="Phobius"/>
    </source>
</evidence>
<feature type="transmembrane region" description="Helical" evidence="1">
    <location>
        <begin position="208"/>
        <end position="228"/>
    </location>
</feature>
<feature type="transmembrane region" description="Helical" evidence="1">
    <location>
        <begin position="169"/>
        <end position="188"/>
    </location>
</feature>
<evidence type="ECO:0000313" key="2">
    <source>
        <dbReference type="EMBL" id="MST62222.1"/>
    </source>
</evidence>
<dbReference type="EMBL" id="VUNE01000002">
    <property type="protein sequence ID" value="MST62222.1"/>
    <property type="molecule type" value="Genomic_DNA"/>
</dbReference>
<proteinExistence type="predicted"/>
<organism evidence="2 3">
    <name type="scientific">Peptostreptococcus porci</name>
    <dbReference type="NCBI Taxonomy" id="2652282"/>
    <lineage>
        <taxon>Bacteria</taxon>
        <taxon>Bacillati</taxon>
        <taxon>Bacillota</taxon>
        <taxon>Clostridia</taxon>
        <taxon>Peptostreptococcales</taxon>
        <taxon>Peptostreptococcaceae</taxon>
        <taxon>Peptostreptococcus</taxon>
    </lineage>
</organism>
<evidence type="ECO:0000313" key="3">
    <source>
        <dbReference type="Proteomes" id="UP000440713"/>
    </source>
</evidence>
<protein>
    <submittedName>
        <fullName evidence="2">Uncharacterized protein</fullName>
    </submittedName>
</protein>
<reference evidence="2 3" key="1">
    <citation type="submission" date="2019-08" db="EMBL/GenBank/DDBJ databases">
        <title>In-depth cultivation of the pig gut microbiome towards novel bacterial diversity and tailored functional studies.</title>
        <authorList>
            <person name="Wylensek D."/>
            <person name="Hitch T.C.A."/>
            <person name="Clavel T."/>
        </authorList>
    </citation>
    <scope>NUCLEOTIDE SEQUENCE [LARGE SCALE GENOMIC DNA]</scope>
    <source>
        <strain evidence="2 3">WCA-SAB-591-4A-A</strain>
    </source>
</reference>
<dbReference type="RefSeq" id="WP_154537621.1">
    <property type="nucleotide sequence ID" value="NZ_VUNE01000002.1"/>
</dbReference>
<keyword evidence="3" id="KW-1185">Reference proteome</keyword>
<gene>
    <name evidence="2" type="ORF">FYJ71_04440</name>
</gene>
<sequence length="236" mass="27382">MQNYFDNKINLSLDLVKERLDVSYIEKYKDIFTDDNKISISNFLIYHLETIECFDRQRTKKNDQYEIILGNIDKLFEMFRKNGINDTKINMDENFIFNYKNQCFLAFCVNNEINGLDKLLSRERNIYTNIKIDDTVNKMNSIENKVDEKLKETTNHLEKRIEKQNISNLTILSLFTAVISIIISSITTVSNVSNSIIGNNIPQNAWDVLALISLGITISVIFLIHMAFSISRGNSK</sequence>
<dbReference type="AlphaFoldDB" id="A0A6N7XD15"/>
<comment type="caution">
    <text evidence="2">The sequence shown here is derived from an EMBL/GenBank/DDBJ whole genome shotgun (WGS) entry which is preliminary data.</text>
</comment>
<keyword evidence="1" id="KW-0812">Transmembrane</keyword>